<dbReference type="Proteomes" id="UP000315540">
    <property type="component" value="Unassembled WGS sequence"/>
</dbReference>
<dbReference type="AlphaFoldDB" id="A0A504JDK4"/>
<reference evidence="2 3" key="1">
    <citation type="submission" date="2019-06" db="EMBL/GenBank/DDBJ databases">
        <authorList>
            <person name="Meng X."/>
        </authorList>
    </citation>
    <scope>NUCLEOTIDE SEQUENCE [LARGE SCALE GENOMIC DNA]</scope>
    <source>
        <strain evidence="2 3">M625</strain>
    </source>
</reference>
<accession>A0A504JDK4</accession>
<proteinExistence type="predicted"/>
<dbReference type="OrthoDB" id="9810385at2"/>
<name>A0A504JDK4_9FLAO</name>
<evidence type="ECO:0000313" key="3">
    <source>
        <dbReference type="Proteomes" id="UP000315540"/>
    </source>
</evidence>
<evidence type="ECO:0000259" key="1">
    <source>
        <dbReference type="Pfam" id="PF13676"/>
    </source>
</evidence>
<sequence>MNIISKFELLQFKNAARIYLKSIEESLQLFKEETKNLKIPVFIVYQKGEEELLECAVNFLKCFEILVYANWVDEDIPENSDDITQQHIQQKLQECQKLVFVATEDALQSKWLNWILRYTKTQKNIADIAILPIREDYADYGGLSLLESYAYIQKSDVDAKTYNVQLSDGKIISVEHWLSS</sequence>
<dbReference type="Gene3D" id="3.40.50.10140">
    <property type="entry name" value="Toll/interleukin-1 receptor homology (TIR) domain"/>
    <property type="match status" value="1"/>
</dbReference>
<protein>
    <submittedName>
        <fullName evidence="2">TIR domain-containing protein</fullName>
    </submittedName>
</protein>
<organism evidence="2 3">
    <name type="scientific">Aquimarina algicola</name>
    <dbReference type="NCBI Taxonomy" id="2589995"/>
    <lineage>
        <taxon>Bacteria</taxon>
        <taxon>Pseudomonadati</taxon>
        <taxon>Bacteroidota</taxon>
        <taxon>Flavobacteriia</taxon>
        <taxon>Flavobacteriales</taxon>
        <taxon>Flavobacteriaceae</taxon>
        <taxon>Aquimarina</taxon>
    </lineage>
</organism>
<gene>
    <name evidence="2" type="ORF">FHK87_03690</name>
</gene>
<dbReference type="GO" id="GO:0007165">
    <property type="term" value="P:signal transduction"/>
    <property type="evidence" value="ECO:0007669"/>
    <property type="project" value="InterPro"/>
</dbReference>
<dbReference type="InterPro" id="IPR000157">
    <property type="entry name" value="TIR_dom"/>
</dbReference>
<dbReference type="RefSeq" id="WP_140589941.1">
    <property type="nucleotide sequence ID" value="NZ_VFWZ01000002.1"/>
</dbReference>
<keyword evidence="3" id="KW-1185">Reference proteome</keyword>
<dbReference type="Pfam" id="PF13676">
    <property type="entry name" value="TIR_2"/>
    <property type="match status" value="1"/>
</dbReference>
<dbReference type="InterPro" id="IPR035897">
    <property type="entry name" value="Toll_tir_struct_dom_sf"/>
</dbReference>
<feature type="domain" description="TIR" evidence="1">
    <location>
        <begin position="41"/>
        <end position="155"/>
    </location>
</feature>
<dbReference type="EMBL" id="VFWZ01000002">
    <property type="protein sequence ID" value="TPN86712.1"/>
    <property type="molecule type" value="Genomic_DNA"/>
</dbReference>
<evidence type="ECO:0000313" key="2">
    <source>
        <dbReference type="EMBL" id="TPN86712.1"/>
    </source>
</evidence>
<comment type="caution">
    <text evidence="2">The sequence shown here is derived from an EMBL/GenBank/DDBJ whole genome shotgun (WGS) entry which is preliminary data.</text>
</comment>
<dbReference type="SUPFAM" id="SSF52200">
    <property type="entry name" value="Toll/Interleukin receptor TIR domain"/>
    <property type="match status" value="1"/>
</dbReference>